<feature type="compositionally biased region" description="Low complexity" evidence="1">
    <location>
        <begin position="66"/>
        <end position="76"/>
    </location>
</feature>
<dbReference type="EMBL" id="CATQJA010002665">
    <property type="protein sequence ID" value="CAJ0583621.1"/>
    <property type="molecule type" value="Genomic_DNA"/>
</dbReference>
<accession>A0AA36DA84</accession>
<evidence type="ECO:0000313" key="3">
    <source>
        <dbReference type="Proteomes" id="UP001177023"/>
    </source>
</evidence>
<reference evidence="2" key="1">
    <citation type="submission" date="2023-06" db="EMBL/GenBank/DDBJ databases">
        <authorList>
            <person name="Delattre M."/>
        </authorList>
    </citation>
    <scope>NUCLEOTIDE SEQUENCE</scope>
    <source>
        <strain evidence="2">AF72</strain>
    </source>
</reference>
<name>A0AA36DA84_9BILA</name>
<feature type="non-terminal residue" evidence="2">
    <location>
        <position position="1"/>
    </location>
</feature>
<gene>
    <name evidence="2" type="ORF">MSPICULIGERA_LOCUS21693</name>
</gene>
<sequence>MVSVAQRALQDPRAQLDRLVWKEMRDFLENEVMMVNMELKVNPDPWTVAGDDANVEAPGFGPKDYSAPSSTESSSQEPEKPYAEQAPVRVSKREQARNLRRKLVI</sequence>
<comment type="caution">
    <text evidence="2">The sequence shown here is derived from an EMBL/GenBank/DDBJ whole genome shotgun (WGS) entry which is preliminary data.</text>
</comment>
<proteinExistence type="predicted"/>
<dbReference type="Proteomes" id="UP001177023">
    <property type="component" value="Unassembled WGS sequence"/>
</dbReference>
<protein>
    <submittedName>
        <fullName evidence="2">Uncharacterized protein</fullName>
    </submittedName>
</protein>
<keyword evidence="3" id="KW-1185">Reference proteome</keyword>
<feature type="region of interest" description="Disordered" evidence="1">
    <location>
        <begin position="47"/>
        <end position="105"/>
    </location>
</feature>
<dbReference type="AlphaFoldDB" id="A0AA36DA84"/>
<organism evidence="2 3">
    <name type="scientific">Mesorhabditis spiculigera</name>
    <dbReference type="NCBI Taxonomy" id="96644"/>
    <lineage>
        <taxon>Eukaryota</taxon>
        <taxon>Metazoa</taxon>
        <taxon>Ecdysozoa</taxon>
        <taxon>Nematoda</taxon>
        <taxon>Chromadorea</taxon>
        <taxon>Rhabditida</taxon>
        <taxon>Rhabditina</taxon>
        <taxon>Rhabditomorpha</taxon>
        <taxon>Rhabditoidea</taxon>
        <taxon>Rhabditidae</taxon>
        <taxon>Mesorhabditinae</taxon>
        <taxon>Mesorhabditis</taxon>
    </lineage>
</organism>
<evidence type="ECO:0000256" key="1">
    <source>
        <dbReference type="SAM" id="MobiDB-lite"/>
    </source>
</evidence>
<evidence type="ECO:0000313" key="2">
    <source>
        <dbReference type="EMBL" id="CAJ0583621.1"/>
    </source>
</evidence>